<dbReference type="InterPro" id="IPR027417">
    <property type="entry name" value="P-loop_NTPase"/>
</dbReference>
<dbReference type="InterPro" id="IPR038729">
    <property type="entry name" value="Rad50/SbcC_AAA"/>
</dbReference>
<comment type="caution">
    <text evidence="3">The sequence shown here is derived from an EMBL/GenBank/DDBJ whole genome shotgun (WGS) entry which is preliminary data.</text>
</comment>
<feature type="domain" description="Rad50/SbcC-type AAA" evidence="2">
    <location>
        <begin position="4"/>
        <end position="178"/>
    </location>
</feature>
<dbReference type="PIRSF" id="PIRSF029347">
    <property type="entry name" value="RecF"/>
    <property type="match status" value="1"/>
</dbReference>
<organism evidence="3 4">
    <name type="scientific">Prosthecodimorpha staleyi</name>
    <dbReference type="NCBI Taxonomy" id="2840188"/>
    <lineage>
        <taxon>Bacteria</taxon>
        <taxon>Pseudomonadati</taxon>
        <taxon>Pseudomonadota</taxon>
        <taxon>Alphaproteobacteria</taxon>
        <taxon>Hyphomicrobiales</taxon>
        <taxon>Ancalomicrobiaceae</taxon>
        <taxon>Prosthecodimorpha</taxon>
    </lineage>
</organism>
<evidence type="ECO:0000259" key="1">
    <source>
        <dbReference type="Pfam" id="PF13304"/>
    </source>
</evidence>
<sequence length="441" mass="49918">MLRKIEVDGFRSLRNFSFEIRQGLNVLLGTNGAGKTTIVRLFEFISNICIFSASEAIGRSGGAGEVFDRATETARRGETQYLSITVFGDGPERPRNGKNRNHKKTIAYKYSANIFFDPQKGEVGFGSQEISIGLFSLTAKAIDHDKLSDLIIKSKGKEISVDLSESRDFLDFLGNRKIYFDEVINSQKDIFSEISLISQSYIFGYLFSRITIDLHAGRAFNIVPENVKRDEDISTQPIVNPDGSGLAATIFHLKKPQIEDEYRLNFYLNQFDMYEPDILPRIKSLLKLVNDDIIDIDVENRVIENRLQMRATLRGDGCEFIVPLRYLSDGTVKWLALVTAILSNRSIFVIEEPENFLHPRMLSEIVNLLRASCEKNKNNFALITTHSETLINLLRPEEIVLVDFKAGYTMTSAISDTKRLRQIMKKTGFGLGWFYTTGSLG</sequence>
<dbReference type="Pfam" id="PF13304">
    <property type="entry name" value="AAA_21"/>
    <property type="match status" value="1"/>
</dbReference>
<feature type="domain" description="ATPase AAA-type core" evidence="1">
    <location>
        <begin position="262"/>
        <end position="391"/>
    </location>
</feature>
<dbReference type="PANTHER" id="PTHR43581:SF2">
    <property type="entry name" value="EXCINUCLEASE ATPASE SUBUNIT"/>
    <property type="match status" value="1"/>
</dbReference>
<proteinExistence type="predicted"/>
<dbReference type="GO" id="GO:0016887">
    <property type="term" value="F:ATP hydrolysis activity"/>
    <property type="evidence" value="ECO:0007669"/>
    <property type="project" value="InterPro"/>
</dbReference>
<dbReference type="InterPro" id="IPR003959">
    <property type="entry name" value="ATPase_AAA_core"/>
</dbReference>
<dbReference type="Gene3D" id="3.40.50.300">
    <property type="entry name" value="P-loop containing nucleotide triphosphate hydrolases"/>
    <property type="match status" value="2"/>
</dbReference>
<dbReference type="Proteomes" id="UP000766595">
    <property type="component" value="Unassembled WGS sequence"/>
</dbReference>
<reference evidence="3 4" key="1">
    <citation type="submission" date="2021-06" db="EMBL/GenBank/DDBJ databases">
        <authorList>
            <person name="Grouzdev D.S."/>
            <person name="Koziaeva V."/>
        </authorList>
    </citation>
    <scope>NUCLEOTIDE SEQUENCE [LARGE SCALE GENOMIC DNA]</scope>
    <source>
        <strain evidence="3 4">22</strain>
    </source>
</reference>
<dbReference type="EMBL" id="JAHHZF010000003">
    <property type="protein sequence ID" value="MBT9289173.1"/>
    <property type="molecule type" value="Genomic_DNA"/>
</dbReference>
<dbReference type="InterPro" id="IPR051396">
    <property type="entry name" value="Bact_Antivir_Def_Nuclease"/>
</dbReference>
<evidence type="ECO:0000313" key="4">
    <source>
        <dbReference type="Proteomes" id="UP000766595"/>
    </source>
</evidence>
<keyword evidence="4" id="KW-1185">Reference proteome</keyword>
<dbReference type="GO" id="GO:0005524">
    <property type="term" value="F:ATP binding"/>
    <property type="evidence" value="ECO:0007669"/>
    <property type="project" value="InterPro"/>
</dbReference>
<dbReference type="SUPFAM" id="SSF52540">
    <property type="entry name" value="P-loop containing nucleoside triphosphate hydrolases"/>
    <property type="match status" value="1"/>
</dbReference>
<dbReference type="Pfam" id="PF13476">
    <property type="entry name" value="AAA_23"/>
    <property type="match status" value="1"/>
</dbReference>
<gene>
    <name evidence="3" type="ORF">KL771_06905</name>
</gene>
<dbReference type="RefSeq" id="WP_261967817.1">
    <property type="nucleotide sequence ID" value="NZ_JAHHZF010000003.1"/>
</dbReference>
<evidence type="ECO:0000259" key="2">
    <source>
        <dbReference type="Pfam" id="PF13476"/>
    </source>
</evidence>
<protein>
    <submittedName>
        <fullName evidence="3">AAA family ATPase</fullName>
    </submittedName>
</protein>
<dbReference type="InterPro" id="IPR014555">
    <property type="entry name" value="RecF-like"/>
</dbReference>
<evidence type="ECO:0000313" key="3">
    <source>
        <dbReference type="EMBL" id="MBT9289173.1"/>
    </source>
</evidence>
<dbReference type="PANTHER" id="PTHR43581">
    <property type="entry name" value="ATP/GTP PHOSPHATASE"/>
    <property type="match status" value="1"/>
</dbReference>
<dbReference type="AlphaFoldDB" id="A0A947GAI9"/>
<name>A0A947GAI9_9HYPH</name>
<accession>A0A947GAI9</accession>